<dbReference type="Proteomes" id="UP001152523">
    <property type="component" value="Unassembled WGS sequence"/>
</dbReference>
<dbReference type="GO" id="GO:0003676">
    <property type="term" value="F:nucleic acid binding"/>
    <property type="evidence" value="ECO:0007669"/>
    <property type="project" value="InterPro"/>
</dbReference>
<name>A0AAV0G1Q5_9ASTE</name>
<dbReference type="InterPro" id="IPR036397">
    <property type="entry name" value="RNaseH_sf"/>
</dbReference>
<dbReference type="PANTHER" id="PTHR47074">
    <property type="entry name" value="BNAC02G40300D PROTEIN"/>
    <property type="match status" value="1"/>
</dbReference>
<dbReference type="AlphaFoldDB" id="A0AAV0G1Q5"/>
<evidence type="ECO:0000259" key="1">
    <source>
        <dbReference type="Pfam" id="PF13456"/>
    </source>
</evidence>
<keyword evidence="3" id="KW-1185">Reference proteome</keyword>
<dbReference type="CDD" id="cd06222">
    <property type="entry name" value="RNase_H_like"/>
    <property type="match status" value="1"/>
</dbReference>
<comment type="caution">
    <text evidence="2">The sequence shown here is derived from an EMBL/GenBank/DDBJ whole genome shotgun (WGS) entry which is preliminary data.</text>
</comment>
<dbReference type="GO" id="GO:0004523">
    <property type="term" value="F:RNA-DNA hybrid ribonuclease activity"/>
    <property type="evidence" value="ECO:0007669"/>
    <property type="project" value="InterPro"/>
</dbReference>
<dbReference type="InterPro" id="IPR052929">
    <property type="entry name" value="RNase_H-like_EbsB-rel"/>
</dbReference>
<feature type="domain" description="RNase H type-1" evidence="1">
    <location>
        <begin position="3"/>
        <end position="115"/>
    </location>
</feature>
<dbReference type="PANTHER" id="PTHR47074:SF11">
    <property type="entry name" value="REVERSE TRANSCRIPTASE-LIKE PROTEIN"/>
    <property type="match status" value="1"/>
</dbReference>
<protein>
    <recommendedName>
        <fullName evidence="1">RNase H type-1 domain-containing protein</fullName>
    </recommendedName>
</protein>
<reference evidence="2" key="1">
    <citation type="submission" date="2022-07" db="EMBL/GenBank/DDBJ databases">
        <authorList>
            <person name="Macas J."/>
            <person name="Novak P."/>
            <person name="Neumann P."/>
        </authorList>
    </citation>
    <scope>NUCLEOTIDE SEQUENCE</scope>
</reference>
<dbReference type="Gene3D" id="3.30.420.10">
    <property type="entry name" value="Ribonuclease H-like superfamily/Ribonuclease H"/>
    <property type="match status" value="1"/>
</dbReference>
<gene>
    <name evidence="2" type="ORF">CEPIT_LOCUS39387</name>
</gene>
<dbReference type="InterPro" id="IPR044730">
    <property type="entry name" value="RNase_H-like_dom_plant"/>
</dbReference>
<dbReference type="InterPro" id="IPR002156">
    <property type="entry name" value="RNaseH_domain"/>
</dbReference>
<evidence type="ECO:0000313" key="3">
    <source>
        <dbReference type="Proteomes" id="UP001152523"/>
    </source>
</evidence>
<proteinExistence type="predicted"/>
<accession>A0AAV0G1Q5</accession>
<dbReference type="Pfam" id="PF13456">
    <property type="entry name" value="RVT_3"/>
    <property type="match status" value="1"/>
</dbReference>
<organism evidence="2 3">
    <name type="scientific">Cuscuta epithymum</name>
    <dbReference type="NCBI Taxonomy" id="186058"/>
    <lineage>
        <taxon>Eukaryota</taxon>
        <taxon>Viridiplantae</taxon>
        <taxon>Streptophyta</taxon>
        <taxon>Embryophyta</taxon>
        <taxon>Tracheophyta</taxon>
        <taxon>Spermatophyta</taxon>
        <taxon>Magnoliopsida</taxon>
        <taxon>eudicotyledons</taxon>
        <taxon>Gunneridae</taxon>
        <taxon>Pentapetalae</taxon>
        <taxon>asterids</taxon>
        <taxon>lamiids</taxon>
        <taxon>Solanales</taxon>
        <taxon>Convolvulaceae</taxon>
        <taxon>Cuscuteae</taxon>
        <taxon>Cuscuta</taxon>
        <taxon>Cuscuta subgen. Cuscuta</taxon>
    </lineage>
</organism>
<dbReference type="InterPro" id="IPR012337">
    <property type="entry name" value="RNaseH-like_sf"/>
</dbReference>
<evidence type="ECO:0000313" key="2">
    <source>
        <dbReference type="EMBL" id="CAH9141770.1"/>
    </source>
</evidence>
<dbReference type="SUPFAM" id="SSF53098">
    <property type="entry name" value="Ribonuclease H-like"/>
    <property type="match status" value="1"/>
</dbReference>
<sequence>MRSDRCGLGWCLRNSEGQFVAGASKPCPGVLTALGAELVSIREALSWLKEYGITSPEIESDAVGAVTEIQEVSSCSLVGLLRDDIRDLTDSFSFISFCHVRRSANKPAHLLAREACSLSDMQLWVDFPPDFIVSAFANDLININ</sequence>
<dbReference type="EMBL" id="CAMAPF010001033">
    <property type="protein sequence ID" value="CAH9141770.1"/>
    <property type="molecule type" value="Genomic_DNA"/>
</dbReference>